<reference evidence="2 3" key="1">
    <citation type="submission" date="2018-05" db="EMBL/GenBank/DDBJ databases">
        <title>A metagenomic window into the 2 km-deep terrestrial subsurface aquifer revealed taxonomically and functionally diverse microbial community comprising novel uncultured bacterial lineages.</title>
        <authorList>
            <person name="Kadnikov V.V."/>
            <person name="Mardanov A.V."/>
            <person name="Beletsky A.V."/>
            <person name="Banks D."/>
            <person name="Pimenov N.V."/>
            <person name="Frank Y.A."/>
            <person name="Karnachuk O.V."/>
            <person name="Ravin N.V."/>
        </authorList>
    </citation>
    <scope>NUCLEOTIDE SEQUENCE [LARGE SCALE GENOMIC DNA]</scope>
    <source>
        <strain evidence="2">BY5</strain>
    </source>
</reference>
<feature type="region of interest" description="Disordered" evidence="1">
    <location>
        <begin position="290"/>
        <end position="309"/>
    </location>
</feature>
<dbReference type="EMBL" id="QOQW01000010">
    <property type="protein sequence ID" value="RCK79879.1"/>
    <property type="molecule type" value="Genomic_DNA"/>
</dbReference>
<gene>
    <name evidence="2" type="ORF">OZSIB_4033</name>
</gene>
<protein>
    <recommendedName>
        <fullName evidence="4">Phosphate-selective porin O and P</fullName>
    </recommendedName>
</protein>
<accession>A0A367ZQ61</accession>
<comment type="caution">
    <text evidence="2">The sequence shown here is derived from an EMBL/GenBank/DDBJ whole genome shotgun (WGS) entry which is preliminary data.</text>
</comment>
<evidence type="ECO:0000313" key="2">
    <source>
        <dbReference type="EMBL" id="RCK79879.1"/>
    </source>
</evidence>
<dbReference type="AlphaFoldDB" id="A0A367ZQ61"/>
<evidence type="ECO:0008006" key="4">
    <source>
        <dbReference type="Google" id="ProtNLM"/>
    </source>
</evidence>
<name>A0A367ZQ61_9BACT</name>
<sequence length="364" mass="42041">MLKQELFAQITWQDGRRAPYRRFSYGGEILQRFSDQVTTWGSFNAQWRLVHRKAFMPTLNDAEGEGRPDTFFEYHNLYFDRFNVFDAFLSPEARRQHLGRFNLRVGRFYVPHGLNLQTDTHGTLLQLSNERNLGFERDWYAGLWGALSPALNYDLAMMAGSGYDLRLEGQKGLLALRISLANRFLYEHGWEGGISVLSGERISKHSLMRSPSVAARSTDGRFIETRRLGLDARHTRPLPWGTLTMTGEWSAGRDASDDILSQLYQVDFLRRDRRLGYALQYRRFRQGSEPVPMPMGRSAMSRAEPSTAAPGPIEASLVGEATWYFRHEVGNANLHWIKLSVERQMERQVGGRQVLATVQYYRYW</sequence>
<evidence type="ECO:0000256" key="1">
    <source>
        <dbReference type="SAM" id="MobiDB-lite"/>
    </source>
</evidence>
<organism evidence="2 3">
    <name type="scientific">Candidatus Ozemobacter sibiricus</name>
    <dbReference type="NCBI Taxonomy" id="2268124"/>
    <lineage>
        <taxon>Bacteria</taxon>
        <taxon>Candidatus Ozemobacteria</taxon>
        <taxon>Candidatus Ozemobacterales</taxon>
        <taxon>Candidatus Ozemobacteraceae</taxon>
        <taxon>Candidatus Ozemobacter</taxon>
    </lineage>
</organism>
<dbReference type="Proteomes" id="UP000252355">
    <property type="component" value="Unassembled WGS sequence"/>
</dbReference>
<proteinExistence type="predicted"/>
<evidence type="ECO:0000313" key="3">
    <source>
        <dbReference type="Proteomes" id="UP000252355"/>
    </source>
</evidence>